<dbReference type="EMBL" id="CAJVPK010002371">
    <property type="protein sequence ID" value="CAG8611715.1"/>
    <property type="molecule type" value="Genomic_DNA"/>
</dbReference>
<feature type="compositionally biased region" description="Basic and acidic residues" evidence="1">
    <location>
        <begin position="196"/>
        <end position="207"/>
    </location>
</feature>
<feature type="region of interest" description="Disordered" evidence="1">
    <location>
        <begin position="156"/>
        <end position="241"/>
    </location>
</feature>
<proteinExistence type="predicted"/>
<accession>A0A9N9GM37</accession>
<evidence type="ECO:0000313" key="3">
    <source>
        <dbReference type="Proteomes" id="UP000789706"/>
    </source>
</evidence>
<dbReference type="AlphaFoldDB" id="A0A9N9GM37"/>
<gene>
    <name evidence="2" type="ORF">DEBURN_LOCUS10004</name>
</gene>
<feature type="non-terminal residue" evidence="2">
    <location>
        <position position="535"/>
    </location>
</feature>
<evidence type="ECO:0000256" key="1">
    <source>
        <dbReference type="SAM" id="MobiDB-lite"/>
    </source>
</evidence>
<dbReference type="Proteomes" id="UP000789706">
    <property type="component" value="Unassembled WGS sequence"/>
</dbReference>
<organism evidence="2 3">
    <name type="scientific">Diversispora eburnea</name>
    <dbReference type="NCBI Taxonomy" id="1213867"/>
    <lineage>
        <taxon>Eukaryota</taxon>
        <taxon>Fungi</taxon>
        <taxon>Fungi incertae sedis</taxon>
        <taxon>Mucoromycota</taxon>
        <taxon>Glomeromycotina</taxon>
        <taxon>Glomeromycetes</taxon>
        <taxon>Diversisporales</taxon>
        <taxon>Diversisporaceae</taxon>
        <taxon>Diversispora</taxon>
    </lineage>
</organism>
<protein>
    <submittedName>
        <fullName evidence="2">4759_t:CDS:1</fullName>
    </submittedName>
</protein>
<feature type="compositionally biased region" description="Acidic residues" evidence="1">
    <location>
        <begin position="221"/>
        <end position="237"/>
    </location>
</feature>
<sequence>NSGPFEEVCLLIVPSFSTIHYVATQLSTDRHLSLPLNTDYEHRNTTEISTQTKQKWYIVLILFEKNATESQRSTNNANLEKLRDCLTAIKKENNINRRKKAMALLDDFEPWIKSTSCESYWLQVETSLSMSAHEVTGRKAAYRTIKNFTQKVNDEEEVMDEFQPPLTRARKRARKELKPENQAIDKDEDEPISKQNARDVLKDDEIQSTHINDYSSSREPTDEEIPQENEEEAETEKELDINYIENPLSENEERETILNDIQSPDGDLIDLRLNSPFFKKLPRQIATSYMTEMDNITESLVPKNVHEFLVKFFSQNLSAKEWNYRIDDLRAPEKDDFILNTVVRVLRHTLPQFIKAFSLEEQNPLFNVTTLEHAHLNAFVHPCIDTFLWYIADIHYEYGEISSKNHINRNRADGVGFMTDADKHQLIYLEGSRPMAKDKKEIDDTTITEKAVYFRWSEFSPPDTFIFSRLLRLNEVDNANLPRKFSEMKSFVYFYESILKWALLVRDVTASFDNARTEQRPSRLSFADALLRLGD</sequence>
<feature type="compositionally biased region" description="Polar residues" evidence="1">
    <location>
        <begin position="208"/>
        <end position="218"/>
    </location>
</feature>
<comment type="caution">
    <text evidence="2">The sequence shown here is derived from an EMBL/GenBank/DDBJ whole genome shotgun (WGS) entry which is preliminary data.</text>
</comment>
<dbReference type="OrthoDB" id="2345088at2759"/>
<name>A0A9N9GM37_9GLOM</name>
<feature type="compositionally biased region" description="Basic and acidic residues" evidence="1">
    <location>
        <begin position="176"/>
        <end position="185"/>
    </location>
</feature>
<keyword evidence="3" id="KW-1185">Reference proteome</keyword>
<reference evidence="2" key="1">
    <citation type="submission" date="2021-06" db="EMBL/GenBank/DDBJ databases">
        <authorList>
            <person name="Kallberg Y."/>
            <person name="Tangrot J."/>
            <person name="Rosling A."/>
        </authorList>
    </citation>
    <scope>NUCLEOTIDE SEQUENCE</scope>
    <source>
        <strain evidence="2">AZ414A</strain>
    </source>
</reference>
<evidence type="ECO:0000313" key="2">
    <source>
        <dbReference type="EMBL" id="CAG8611715.1"/>
    </source>
</evidence>